<evidence type="ECO:0000256" key="1">
    <source>
        <dbReference type="SAM" id="SignalP"/>
    </source>
</evidence>
<keyword evidence="3" id="KW-1185">Reference proteome</keyword>
<dbReference type="RefSeq" id="WP_121897454.1">
    <property type="nucleotide sequence ID" value="NZ_RCNT01000003.1"/>
</dbReference>
<dbReference type="InterPro" id="IPR015943">
    <property type="entry name" value="WD40/YVTN_repeat-like_dom_sf"/>
</dbReference>
<comment type="caution">
    <text evidence="2">The sequence shown here is derived from an EMBL/GenBank/DDBJ whole genome shotgun (WGS) entry which is preliminary data.</text>
</comment>
<feature type="signal peptide" evidence="1">
    <location>
        <begin position="1"/>
        <end position="27"/>
    </location>
</feature>
<keyword evidence="1" id="KW-0732">Signal</keyword>
<evidence type="ECO:0000313" key="2">
    <source>
        <dbReference type="EMBL" id="RMA42670.1"/>
    </source>
</evidence>
<name>A0A3L9YIP0_9RHOB</name>
<reference evidence="2 3" key="1">
    <citation type="submission" date="2018-10" db="EMBL/GenBank/DDBJ databases">
        <authorList>
            <person name="Jung H.S."/>
            <person name="Jeon C.O."/>
        </authorList>
    </citation>
    <scope>NUCLEOTIDE SEQUENCE [LARGE SCALE GENOMIC DNA]</scope>
    <source>
        <strain evidence="2 3">MA-7-27</strain>
    </source>
</reference>
<accession>A0A3L9YIP0</accession>
<dbReference type="SUPFAM" id="SSF63825">
    <property type="entry name" value="YWTD domain"/>
    <property type="match status" value="1"/>
</dbReference>
<dbReference type="Gene3D" id="2.130.10.10">
    <property type="entry name" value="YVTN repeat-like/Quinoprotein amine dehydrogenase"/>
    <property type="match status" value="1"/>
</dbReference>
<proteinExistence type="predicted"/>
<dbReference type="Proteomes" id="UP000281343">
    <property type="component" value="Unassembled WGS sequence"/>
</dbReference>
<dbReference type="AlphaFoldDB" id="A0A3L9YIP0"/>
<feature type="chain" id="PRO_5018092393" evidence="1">
    <location>
        <begin position="28"/>
        <end position="286"/>
    </location>
</feature>
<protein>
    <submittedName>
        <fullName evidence="2">ATP/GTP-binding protein</fullName>
    </submittedName>
</protein>
<sequence length="286" mass="30453">MKMLPSFAVAAVTITSASLSHTPAALAEAPWNVGGFDMPESAIFDSTRNRVILSNIAGHPGEADGNGFLTLLSETGQILDLDWVDGLDAPKGMAFVGQNLLVADLNTLHVIDAETGAIRRSIMVEGAGFLNDVTSDGQTAYISDLMTDSIWRYADGRVTLWMQHDQLSHPNGLLLDGARLLVGTWGEGLKEDFSTEVAGSLLSVDLETRAISIVVPEIGNIDGITRVGDEILLNDWVTGEVFTVNGAGEVDLAINLSPGVADISSHGNTLFLPMMLYGDLRVVTYP</sequence>
<gene>
    <name evidence="2" type="ORF">D9R08_07710</name>
</gene>
<dbReference type="EMBL" id="RCNT01000003">
    <property type="protein sequence ID" value="RMA42670.1"/>
    <property type="molecule type" value="Genomic_DNA"/>
</dbReference>
<organism evidence="2 3">
    <name type="scientific">Rhodophyticola porphyridii</name>
    <dbReference type="NCBI Taxonomy" id="1852017"/>
    <lineage>
        <taxon>Bacteria</taxon>
        <taxon>Pseudomonadati</taxon>
        <taxon>Pseudomonadota</taxon>
        <taxon>Alphaproteobacteria</taxon>
        <taxon>Rhodobacterales</taxon>
        <taxon>Roseobacteraceae</taxon>
        <taxon>Rhodophyticola</taxon>
    </lineage>
</organism>
<evidence type="ECO:0000313" key="3">
    <source>
        <dbReference type="Proteomes" id="UP000281343"/>
    </source>
</evidence>
<dbReference type="OrthoDB" id="7675395at2"/>